<evidence type="ECO:0000313" key="1">
    <source>
        <dbReference type="EMBL" id="KAH7996394.1"/>
    </source>
</evidence>
<proteinExistence type="predicted"/>
<keyword evidence="2" id="KW-1185">Reference proteome</keyword>
<organism evidence="1 2">
    <name type="scientific">Sphaerodactylus townsendi</name>
    <dbReference type="NCBI Taxonomy" id="933632"/>
    <lineage>
        <taxon>Eukaryota</taxon>
        <taxon>Metazoa</taxon>
        <taxon>Chordata</taxon>
        <taxon>Craniata</taxon>
        <taxon>Vertebrata</taxon>
        <taxon>Euteleostomi</taxon>
        <taxon>Lepidosauria</taxon>
        <taxon>Squamata</taxon>
        <taxon>Bifurcata</taxon>
        <taxon>Gekkota</taxon>
        <taxon>Sphaerodactylidae</taxon>
        <taxon>Sphaerodactylus</taxon>
    </lineage>
</organism>
<dbReference type="Proteomes" id="UP000827872">
    <property type="component" value="Linkage Group LG15"/>
</dbReference>
<dbReference type="EMBL" id="CM037628">
    <property type="protein sequence ID" value="KAH7996394.1"/>
    <property type="molecule type" value="Genomic_DNA"/>
</dbReference>
<reference evidence="1" key="1">
    <citation type="submission" date="2021-08" db="EMBL/GenBank/DDBJ databases">
        <title>The first chromosome-level gecko genome reveals the dynamic sex chromosomes of Neotropical dwarf geckos (Sphaerodactylidae: Sphaerodactylus).</title>
        <authorList>
            <person name="Pinto B.J."/>
            <person name="Keating S.E."/>
            <person name="Gamble T."/>
        </authorList>
    </citation>
    <scope>NUCLEOTIDE SEQUENCE</scope>
    <source>
        <strain evidence="1">TG3544</strain>
    </source>
</reference>
<name>A0ACB8EVH0_9SAUR</name>
<evidence type="ECO:0000313" key="2">
    <source>
        <dbReference type="Proteomes" id="UP000827872"/>
    </source>
</evidence>
<comment type="caution">
    <text evidence="1">The sequence shown here is derived from an EMBL/GenBank/DDBJ whole genome shotgun (WGS) entry which is preliminary data.</text>
</comment>
<gene>
    <name evidence="1" type="ORF">K3G42_005550</name>
</gene>
<protein>
    <submittedName>
        <fullName evidence="1">Uncharacterized protein</fullName>
    </submittedName>
</protein>
<sequence>MDFDTSISTAMYLLLRLTILGILCLHAHGWVLKSSSQNKPWKALDQLQNRELFLSALQSYFNGKGIHVDRTAPDFALAVIEQDVEFHGVQEGQARVTLEPRMKE</sequence>
<accession>A0ACB8EVH0</accession>